<evidence type="ECO:0000256" key="1">
    <source>
        <dbReference type="SAM" id="MobiDB-lite"/>
    </source>
</evidence>
<evidence type="ECO:0000313" key="3">
    <source>
        <dbReference type="Proteomes" id="UP000553632"/>
    </source>
</evidence>
<sequence>MPQSYTQVEPKEGAPKLREANRPAATVTPPEQIHMPRDLADSWDDEVGGEGEASAGHGSNCGNGDSTTTIQVSSVQLEKWQRSLDSAIAAMGNPDPRVREGAVDVLRDISASIGQARKQPSVD</sequence>
<name>A0A7J6QB86_PEROL</name>
<keyword evidence="3" id="KW-1185">Reference proteome</keyword>
<accession>A0A7J6QB86</accession>
<dbReference type="AlphaFoldDB" id="A0A7J6QB86"/>
<protein>
    <submittedName>
        <fullName evidence="2">Uncharacterized protein</fullName>
    </submittedName>
</protein>
<reference evidence="2 3" key="1">
    <citation type="submission" date="2020-04" db="EMBL/GenBank/DDBJ databases">
        <title>Perkinsus olseni comparative genomics.</title>
        <authorList>
            <person name="Bogema D.R."/>
        </authorList>
    </citation>
    <scope>NUCLEOTIDE SEQUENCE [LARGE SCALE GENOMIC DNA]</scope>
    <source>
        <strain evidence="2 3">ATCC PRA-207</strain>
    </source>
</reference>
<proteinExistence type="predicted"/>
<feature type="compositionally biased region" description="Basic and acidic residues" evidence="1">
    <location>
        <begin position="9"/>
        <end position="21"/>
    </location>
</feature>
<gene>
    <name evidence="2" type="ORF">FOZ63_004982</name>
</gene>
<feature type="region of interest" description="Disordered" evidence="1">
    <location>
        <begin position="1"/>
        <end position="68"/>
    </location>
</feature>
<evidence type="ECO:0000313" key="2">
    <source>
        <dbReference type="EMBL" id="KAF4705613.1"/>
    </source>
</evidence>
<organism evidence="2 3">
    <name type="scientific">Perkinsus olseni</name>
    <name type="common">Perkinsus atlanticus</name>
    <dbReference type="NCBI Taxonomy" id="32597"/>
    <lineage>
        <taxon>Eukaryota</taxon>
        <taxon>Sar</taxon>
        <taxon>Alveolata</taxon>
        <taxon>Perkinsozoa</taxon>
        <taxon>Perkinsea</taxon>
        <taxon>Perkinsida</taxon>
        <taxon>Perkinsidae</taxon>
        <taxon>Perkinsus</taxon>
    </lineage>
</organism>
<comment type="caution">
    <text evidence="2">The sequence shown here is derived from an EMBL/GenBank/DDBJ whole genome shotgun (WGS) entry which is preliminary data.</text>
</comment>
<dbReference type="EMBL" id="JABANO010034152">
    <property type="protein sequence ID" value="KAF4705613.1"/>
    <property type="molecule type" value="Genomic_DNA"/>
</dbReference>
<dbReference type="Proteomes" id="UP000553632">
    <property type="component" value="Unassembled WGS sequence"/>
</dbReference>